<gene>
    <name evidence="3" type="ORF">ACFQT0_24910</name>
</gene>
<dbReference type="PROSITE" id="PS51257">
    <property type="entry name" value="PROKAR_LIPOPROTEIN"/>
    <property type="match status" value="1"/>
</dbReference>
<dbReference type="RefSeq" id="WP_380205705.1">
    <property type="nucleotide sequence ID" value="NZ_JBHTEK010000001.1"/>
</dbReference>
<keyword evidence="2" id="KW-0732">Signal</keyword>
<feature type="compositionally biased region" description="Polar residues" evidence="1">
    <location>
        <begin position="189"/>
        <end position="203"/>
    </location>
</feature>
<organism evidence="3 4">
    <name type="scientific">Hymenobacter humi</name>
    <dbReference type="NCBI Taxonomy" id="1411620"/>
    <lineage>
        <taxon>Bacteria</taxon>
        <taxon>Pseudomonadati</taxon>
        <taxon>Bacteroidota</taxon>
        <taxon>Cytophagia</taxon>
        <taxon>Cytophagales</taxon>
        <taxon>Hymenobacteraceae</taxon>
        <taxon>Hymenobacter</taxon>
    </lineage>
</organism>
<feature type="chain" id="PRO_5045654189" evidence="2">
    <location>
        <begin position="22"/>
        <end position="251"/>
    </location>
</feature>
<feature type="compositionally biased region" description="Low complexity" evidence="1">
    <location>
        <begin position="213"/>
        <end position="228"/>
    </location>
</feature>
<feature type="signal peptide" evidence="2">
    <location>
        <begin position="1"/>
        <end position="21"/>
    </location>
</feature>
<feature type="region of interest" description="Disordered" evidence="1">
    <location>
        <begin position="148"/>
        <end position="251"/>
    </location>
</feature>
<proteinExistence type="predicted"/>
<feature type="region of interest" description="Disordered" evidence="1">
    <location>
        <begin position="23"/>
        <end position="42"/>
    </location>
</feature>
<comment type="caution">
    <text evidence="3">The sequence shown here is derived from an EMBL/GenBank/DDBJ whole genome shotgun (WGS) entry which is preliminary data.</text>
</comment>
<keyword evidence="4" id="KW-1185">Reference proteome</keyword>
<dbReference type="Proteomes" id="UP001596513">
    <property type="component" value="Unassembled WGS sequence"/>
</dbReference>
<protein>
    <submittedName>
        <fullName evidence="3">Uncharacterized protein</fullName>
    </submittedName>
</protein>
<feature type="compositionally biased region" description="Low complexity" evidence="1">
    <location>
        <begin position="23"/>
        <end position="41"/>
    </location>
</feature>
<accession>A0ABW2UA63</accession>
<dbReference type="EMBL" id="JBHTEK010000001">
    <property type="protein sequence ID" value="MFC7670245.1"/>
    <property type="molecule type" value="Genomic_DNA"/>
</dbReference>
<reference evidence="4" key="1">
    <citation type="journal article" date="2019" name="Int. J. Syst. Evol. Microbiol.">
        <title>The Global Catalogue of Microorganisms (GCM) 10K type strain sequencing project: providing services to taxonomists for standard genome sequencing and annotation.</title>
        <authorList>
            <consortium name="The Broad Institute Genomics Platform"/>
            <consortium name="The Broad Institute Genome Sequencing Center for Infectious Disease"/>
            <person name="Wu L."/>
            <person name="Ma J."/>
        </authorList>
    </citation>
    <scope>NUCLEOTIDE SEQUENCE [LARGE SCALE GENOMIC DNA]</scope>
    <source>
        <strain evidence="4">JCM 19635</strain>
    </source>
</reference>
<evidence type="ECO:0000313" key="4">
    <source>
        <dbReference type="Proteomes" id="UP001596513"/>
    </source>
</evidence>
<name>A0ABW2UA63_9BACT</name>
<sequence length="251" mass="25848">MKHLYLPLLAAALVLAGCNQTAPVTSTPTAEAPATVTPADTARPDSAMAATLAPPADNAAAPAETPAAAPALKPAETLKMSFAFKPAPNPDDPAHPKTSAYLLLQGAKPMEIDLGKFAARPDVVDATKAKLAGFPKDMLLGFRSYHASSGTRLRPGRAARRWPPPAHCAAPRGGNRQRARRLRDLPRNSPASQYRSRSGTSAESGEELARYHPLAGGPAAPATVAAGASGLPEQAGATSVKPGRGGTKPHE</sequence>
<evidence type="ECO:0000256" key="1">
    <source>
        <dbReference type="SAM" id="MobiDB-lite"/>
    </source>
</evidence>
<evidence type="ECO:0000313" key="3">
    <source>
        <dbReference type="EMBL" id="MFC7670245.1"/>
    </source>
</evidence>
<evidence type="ECO:0000256" key="2">
    <source>
        <dbReference type="SAM" id="SignalP"/>
    </source>
</evidence>